<accession>A0A0C9Y3H0</accession>
<dbReference type="Proteomes" id="UP000054018">
    <property type="component" value="Unassembled WGS sequence"/>
</dbReference>
<reference evidence="1 2" key="1">
    <citation type="submission" date="2014-04" db="EMBL/GenBank/DDBJ databases">
        <authorList>
            <consortium name="DOE Joint Genome Institute"/>
            <person name="Kuo A."/>
            <person name="Kohler A."/>
            <person name="Costa M.D."/>
            <person name="Nagy L.G."/>
            <person name="Floudas D."/>
            <person name="Copeland A."/>
            <person name="Barry K.W."/>
            <person name="Cichocki N."/>
            <person name="Veneault-Fourrey C."/>
            <person name="LaButti K."/>
            <person name="Lindquist E.A."/>
            <person name="Lipzen A."/>
            <person name="Lundell T."/>
            <person name="Morin E."/>
            <person name="Murat C."/>
            <person name="Sun H."/>
            <person name="Tunlid A."/>
            <person name="Henrissat B."/>
            <person name="Grigoriev I.V."/>
            <person name="Hibbett D.S."/>
            <person name="Martin F."/>
            <person name="Nordberg H.P."/>
            <person name="Cantor M.N."/>
            <person name="Hua S.X."/>
        </authorList>
    </citation>
    <scope>NUCLEOTIDE SEQUENCE [LARGE SCALE GENOMIC DNA]</scope>
    <source>
        <strain evidence="1 2">441</strain>
    </source>
</reference>
<evidence type="ECO:0000313" key="1">
    <source>
        <dbReference type="EMBL" id="KIK11646.1"/>
    </source>
</evidence>
<organism evidence="1 2">
    <name type="scientific">Pisolithus microcarpus 441</name>
    <dbReference type="NCBI Taxonomy" id="765257"/>
    <lineage>
        <taxon>Eukaryota</taxon>
        <taxon>Fungi</taxon>
        <taxon>Dikarya</taxon>
        <taxon>Basidiomycota</taxon>
        <taxon>Agaricomycotina</taxon>
        <taxon>Agaricomycetes</taxon>
        <taxon>Agaricomycetidae</taxon>
        <taxon>Boletales</taxon>
        <taxon>Sclerodermatineae</taxon>
        <taxon>Pisolithaceae</taxon>
        <taxon>Pisolithus</taxon>
    </lineage>
</organism>
<name>A0A0C9Y3H0_9AGAM</name>
<gene>
    <name evidence="1" type="ORF">PISMIDRAFT_690180</name>
</gene>
<proteinExistence type="predicted"/>
<dbReference type="EMBL" id="KN834179">
    <property type="protein sequence ID" value="KIK11646.1"/>
    <property type="molecule type" value="Genomic_DNA"/>
</dbReference>
<dbReference type="AlphaFoldDB" id="A0A0C9Y3H0"/>
<dbReference type="HOGENOM" id="CLU_2997350_0_0_1"/>
<keyword evidence="2" id="KW-1185">Reference proteome</keyword>
<protein>
    <submittedName>
        <fullName evidence="1">Uncharacterized protein</fullName>
    </submittedName>
</protein>
<reference evidence="2" key="2">
    <citation type="submission" date="2015-01" db="EMBL/GenBank/DDBJ databases">
        <title>Evolutionary Origins and Diversification of the Mycorrhizal Mutualists.</title>
        <authorList>
            <consortium name="DOE Joint Genome Institute"/>
            <consortium name="Mycorrhizal Genomics Consortium"/>
            <person name="Kohler A."/>
            <person name="Kuo A."/>
            <person name="Nagy L.G."/>
            <person name="Floudas D."/>
            <person name="Copeland A."/>
            <person name="Barry K.W."/>
            <person name="Cichocki N."/>
            <person name="Veneault-Fourrey C."/>
            <person name="LaButti K."/>
            <person name="Lindquist E.A."/>
            <person name="Lipzen A."/>
            <person name="Lundell T."/>
            <person name="Morin E."/>
            <person name="Murat C."/>
            <person name="Riley R."/>
            <person name="Ohm R."/>
            <person name="Sun H."/>
            <person name="Tunlid A."/>
            <person name="Henrissat B."/>
            <person name="Grigoriev I.V."/>
            <person name="Hibbett D.S."/>
            <person name="Martin F."/>
        </authorList>
    </citation>
    <scope>NUCLEOTIDE SEQUENCE [LARGE SCALE GENOMIC DNA]</scope>
    <source>
        <strain evidence="2">441</strain>
    </source>
</reference>
<evidence type="ECO:0000313" key="2">
    <source>
        <dbReference type="Proteomes" id="UP000054018"/>
    </source>
</evidence>
<sequence>MPSARRIYPGFWTWGLQGTEQRGFTSVKWLSESISLPNKYLIRLQDQSVYADMKYPL</sequence>